<dbReference type="AlphaFoldDB" id="A0A7C4QNM0"/>
<evidence type="ECO:0000256" key="1">
    <source>
        <dbReference type="ARBA" id="ARBA00004127"/>
    </source>
</evidence>
<feature type="transmembrane region" description="Helical" evidence="5">
    <location>
        <begin position="29"/>
        <end position="49"/>
    </location>
</feature>
<keyword evidence="3 5" id="KW-1133">Transmembrane helix</keyword>
<feature type="transmembrane region" description="Helical" evidence="5">
    <location>
        <begin position="70"/>
        <end position="89"/>
    </location>
</feature>
<comment type="caution">
    <text evidence="6">The sequence shown here is derived from an EMBL/GenBank/DDBJ whole genome shotgun (WGS) entry which is preliminary data.</text>
</comment>
<dbReference type="InterPro" id="IPR007318">
    <property type="entry name" value="Phopholipid_MeTrfase"/>
</dbReference>
<dbReference type="Gene3D" id="1.20.120.1630">
    <property type="match status" value="1"/>
</dbReference>
<reference evidence="6" key="1">
    <citation type="journal article" date="2020" name="mSystems">
        <title>Genome- and Community-Level Interaction Insights into Carbon Utilization and Element Cycling Functions of Hydrothermarchaeota in Hydrothermal Sediment.</title>
        <authorList>
            <person name="Zhou Z."/>
            <person name="Liu Y."/>
            <person name="Xu W."/>
            <person name="Pan J."/>
            <person name="Luo Z.H."/>
            <person name="Li M."/>
        </authorList>
    </citation>
    <scope>NUCLEOTIDE SEQUENCE [LARGE SCALE GENOMIC DNA]</scope>
    <source>
        <strain evidence="6">SpSt-508</strain>
    </source>
</reference>
<dbReference type="GO" id="GO:0008168">
    <property type="term" value="F:methyltransferase activity"/>
    <property type="evidence" value="ECO:0007669"/>
    <property type="project" value="UniProtKB-KW"/>
</dbReference>
<evidence type="ECO:0000256" key="3">
    <source>
        <dbReference type="ARBA" id="ARBA00022989"/>
    </source>
</evidence>
<dbReference type="GO" id="GO:0012505">
    <property type="term" value="C:endomembrane system"/>
    <property type="evidence" value="ECO:0007669"/>
    <property type="project" value="UniProtKB-SubCell"/>
</dbReference>
<keyword evidence="4 5" id="KW-0472">Membrane</keyword>
<evidence type="ECO:0000256" key="5">
    <source>
        <dbReference type="SAM" id="Phobius"/>
    </source>
</evidence>
<dbReference type="EMBL" id="DSVQ01000012">
    <property type="protein sequence ID" value="HGT38983.1"/>
    <property type="molecule type" value="Genomic_DNA"/>
</dbReference>
<protein>
    <submittedName>
        <fullName evidence="6">Isoprenylcysteine carboxylmethyltransferase family protein</fullName>
    </submittedName>
</protein>
<keyword evidence="6" id="KW-0808">Transferase</keyword>
<dbReference type="GO" id="GO:0032259">
    <property type="term" value="P:methylation"/>
    <property type="evidence" value="ECO:0007669"/>
    <property type="project" value="UniProtKB-KW"/>
</dbReference>
<accession>A0A7C4QNM0</accession>
<evidence type="ECO:0000313" key="6">
    <source>
        <dbReference type="EMBL" id="HGT38983.1"/>
    </source>
</evidence>
<evidence type="ECO:0000256" key="2">
    <source>
        <dbReference type="ARBA" id="ARBA00022692"/>
    </source>
</evidence>
<dbReference type="Pfam" id="PF04191">
    <property type="entry name" value="PEMT"/>
    <property type="match status" value="1"/>
</dbReference>
<keyword evidence="6" id="KW-0489">Methyltransferase</keyword>
<sequence>MNSPPAPVHDPADNPAAPVLQRIPLSLRMTVYTVLFLGLVLGVLPFLFYHLDHTLLPQLRVEVGPALRRVGWVWFGLSLLAYLGASIVLTTKGKGPFVEFDPPKELVIDGPYRFVRNPVVCALLSTQFGEALAFSSTGILLMFLIFAVLGHRQVTQLEEPLLRQRYGQAYVDYCTHVPRWIPRLTPYRPQPPGAASPETT</sequence>
<organism evidence="6">
    <name type="scientific">Schlesneria paludicola</name>
    <dbReference type="NCBI Taxonomy" id="360056"/>
    <lineage>
        <taxon>Bacteria</taxon>
        <taxon>Pseudomonadati</taxon>
        <taxon>Planctomycetota</taxon>
        <taxon>Planctomycetia</taxon>
        <taxon>Planctomycetales</taxon>
        <taxon>Planctomycetaceae</taxon>
        <taxon>Schlesneria</taxon>
    </lineage>
</organism>
<keyword evidence="2 5" id="KW-0812">Transmembrane</keyword>
<name>A0A7C4QNM0_9PLAN</name>
<gene>
    <name evidence="6" type="ORF">ENS64_06930</name>
</gene>
<proteinExistence type="predicted"/>
<comment type="subcellular location">
    <subcellularLocation>
        <location evidence="1">Endomembrane system</location>
        <topology evidence="1">Multi-pass membrane protein</topology>
    </subcellularLocation>
</comment>
<evidence type="ECO:0000256" key="4">
    <source>
        <dbReference type="ARBA" id="ARBA00023136"/>
    </source>
</evidence>
<feature type="transmembrane region" description="Helical" evidence="5">
    <location>
        <begin position="131"/>
        <end position="149"/>
    </location>
</feature>